<evidence type="ECO:0000256" key="1">
    <source>
        <dbReference type="ARBA" id="ARBA00004651"/>
    </source>
</evidence>
<keyword evidence="3 5" id="KW-1133">Transmembrane helix</keyword>
<dbReference type="InterPro" id="IPR052952">
    <property type="entry name" value="MFS-Transporter"/>
</dbReference>
<evidence type="ECO:0000313" key="7">
    <source>
        <dbReference type="EMBL" id="TQM06348.1"/>
    </source>
</evidence>
<dbReference type="Gene3D" id="1.20.1250.20">
    <property type="entry name" value="MFS general substrate transporter like domains"/>
    <property type="match status" value="1"/>
</dbReference>
<evidence type="ECO:0000256" key="5">
    <source>
        <dbReference type="SAM" id="Phobius"/>
    </source>
</evidence>
<keyword evidence="4 5" id="KW-0472">Membrane</keyword>
<feature type="transmembrane region" description="Helical" evidence="5">
    <location>
        <begin position="334"/>
        <end position="356"/>
    </location>
</feature>
<dbReference type="PANTHER" id="PTHR23527">
    <property type="entry name" value="BLL3282 PROTEIN"/>
    <property type="match status" value="1"/>
</dbReference>
<dbReference type="InterPro" id="IPR036259">
    <property type="entry name" value="MFS_trans_sf"/>
</dbReference>
<dbReference type="PANTHER" id="PTHR23527:SF1">
    <property type="entry name" value="BLL3282 PROTEIN"/>
    <property type="match status" value="1"/>
</dbReference>
<feature type="transmembrane region" description="Helical" evidence="5">
    <location>
        <begin position="140"/>
        <end position="158"/>
    </location>
</feature>
<feature type="transmembrane region" description="Helical" evidence="5">
    <location>
        <begin position="39"/>
        <end position="62"/>
    </location>
</feature>
<dbReference type="InterPro" id="IPR020846">
    <property type="entry name" value="MFS_dom"/>
</dbReference>
<keyword evidence="8" id="KW-1185">Reference proteome</keyword>
<name>A0A543DAN8_9PSEU</name>
<protein>
    <submittedName>
        <fullName evidence="7">Sugar phosphate permease</fullName>
    </submittedName>
</protein>
<dbReference type="Pfam" id="PF07690">
    <property type="entry name" value="MFS_1"/>
    <property type="match status" value="1"/>
</dbReference>
<feature type="transmembrane region" description="Helical" evidence="5">
    <location>
        <begin position="74"/>
        <end position="93"/>
    </location>
</feature>
<evidence type="ECO:0000313" key="8">
    <source>
        <dbReference type="Proteomes" id="UP000315677"/>
    </source>
</evidence>
<reference evidence="7 8" key="1">
    <citation type="submission" date="2019-06" db="EMBL/GenBank/DDBJ databases">
        <title>Sequencing the genomes of 1000 actinobacteria strains.</title>
        <authorList>
            <person name="Klenk H.-P."/>
        </authorList>
    </citation>
    <scope>NUCLEOTIDE SEQUENCE [LARGE SCALE GENOMIC DNA]</scope>
    <source>
        <strain evidence="7 8">DSM 45301</strain>
    </source>
</reference>
<feature type="transmembrane region" description="Helical" evidence="5">
    <location>
        <begin position="241"/>
        <end position="263"/>
    </location>
</feature>
<dbReference type="AlphaFoldDB" id="A0A543DAN8"/>
<evidence type="ECO:0000256" key="2">
    <source>
        <dbReference type="ARBA" id="ARBA00022692"/>
    </source>
</evidence>
<dbReference type="SUPFAM" id="SSF103473">
    <property type="entry name" value="MFS general substrate transporter"/>
    <property type="match status" value="1"/>
</dbReference>
<evidence type="ECO:0000256" key="4">
    <source>
        <dbReference type="ARBA" id="ARBA00023136"/>
    </source>
</evidence>
<feature type="domain" description="Major facilitator superfamily (MFS) profile" evidence="6">
    <location>
        <begin position="8"/>
        <end position="390"/>
    </location>
</feature>
<evidence type="ECO:0000259" key="6">
    <source>
        <dbReference type="PROSITE" id="PS50850"/>
    </source>
</evidence>
<feature type="transmembrane region" description="Helical" evidence="5">
    <location>
        <begin position="215"/>
        <end position="235"/>
    </location>
</feature>
<dbReference type="EMBL" id="VFPA01000004">
    <property type="protein sequence ID" value="TQM06348.1"/>
    <property type="molecule type" value="Genomic_DNA"/>
</dbReference>
<dbReference type="InterPro" id="IPR011701">
    <property type="entry name" value="MFS"/>
</dbReference>
<accession>A0A543DAN8</accession>
<sequence>MGAASRYRWVVLVVGTAAQASTAYFLGLAAVTPALREHFGLGLGGVGVLIGLASAGLIPTLIPWGSAADRFGERWVMATGLVGAAGALGGIALADDAVAAGVLLVVAGACGASVNAASGRAVMTWFPADGRGTAMAIRQTSVPVGAALAAVVLPPIAGAGGVPAVFAALAVTCLAAALAVAAWIREPPGHRARSGRPAAGARAVLSDPRLQRLSLAGFLLVVPQFLGSVFLVEVLHEGSGVPLATAGALLAVTQVLGALGRLVNGAWSDRAGSRLGPLRIVAVAVAVGFALSALLRPGPAVVLAVVLVPAAALAISWNGLVFTTAGELAPPGRAATAMAVSNTANYVAAAGAPALGGLVAELAGWSAMLALGALAAAAALLALRRLADPAAAPVAG</sequence>
<feature type="transmembrane region" description="Helical" evidence="5">
    <location>
        <begin position="99"/>
        <end position="119"/>
    </location>
</feature>
<proteinExistence type="predicted"/>
<dbReference type="Proteomes" id="UP000315677">
    <property type="component" value="Unassembled WGS sequence"/>
</dbReference>
<comment type="subcellular location">
    <subcellularLocation>
        <location evidence="1">Cell membrane</location>
        <topology evidence="1">Multi-pass membrane protein</topology>
    </subcellularLocation>
</comment>
<feature type="transmembrane region" description="Helical" evidence="5">
    <location>
        <begin position="164"/>
        <end position="184"/>
    </location>
</feature>
<feature type="transmembrane region" description="Helical" evidence="5">
    <location>
        <begin position="362"/>
        <end position="383"/>
    </location>
</feature>
<dbReference type="PROSITE" id="PS50850">
    <property type="entry name" value="MFS"/>
    <property type="match status" value="1"/>
</dbReference>
<organism evidence="7 8">
    <name type="scientific">Pseudonocardia kunmingensis</name>
    <dbReference type="NCBI Taxonomy" id="630975"/>
    <lineage>
        <taxon>Bacteria</taxon>
        <taxon>Bacillati</taxon>
        <taxon>Actinomycetota</taxon>
        <taxon>Actinomycetes</taxon>
        <taxon>Pseudonocardiales</taxon>
        <taxon>Pseudonocardiaceae</taxon>
        <taxon>Pseudonocardia</taxon>
    </lineage>
</organism>
<keyword evidence="2 5" id="KW-0812">Transmembrane</keyword>
<gene>
    <name evidence="7" type="ORF">FB558_6599</name>
</gene>
<dbReference type="RefSeq" id="WP_246106916.1">
    <property type="nucleotide sequence ID" value="NZ_VFPA01000004.1"/>
</dbReference>
<feature type="transmembrane region" description="Helical" evidence="5">
    <location>
        <begin position="275"/>
        <end position="295"/>
    </location>
</feature>
<feature type="transmembrane region" description="Helical" evidence="5">
    <location>
        <begin position="301"/>
        <end position="322"/>
    </location>
</feature>
<evidence type="ECO:0000256" key="3">
    <source>
        <dbReference type="ARBA" id="ARBA00022989"/>
    </source>
</evidence>
<dbReference type="GO" id="GO:0022857">
    <property type="term" value="F:transmembrane transporter activity"/>
    <property type="evidence" value="ECO:0007669"/>
    <property type="project" value="InterPro"/>
</dbReference>
<comment type="caution">
    <text evidence="7">The sequence shown here is derived from an EMBL/GenBank/DDBJ whole genome shotgun (WGS) entry which is preliminary data.</text>
</comment>
<feature type="transmembrane region" description="Helical" evidence="5">
    <location>
        <begin position="7"/>
        <end position="27"/>
    </location>
</feature>
<dbReference type="GO" id="GO:0005886">
    <property type="term" value="C:plasma membrane"/>
    <property type="evidence" value="ECO:0007669"/>
    <property type="project" value="UniProtKB-SubCell"/>
</dbReference>